<protein>
    <submittedName>
        <fullName evidence="5">Uncharacterized protein LOC108041463</fullName>
    </submittedName>
</protein>
<evidence type="ECO:0000313" key="4">
    <source>
        <dbReference type="Proteomes" id="UP001652680"/>
    </source>
</evidence>
<evidence type="ECO:0000313" key="3">
    <source>
        <dbReference type="EnsemblMetazoa" id="XP_016974884.1"/>
    </source>
</evidence>
<feature type="compositionally biased region" description="Basic and acidic residues" evidence="1">
    <location>
        <begin position="78"/>
        <end position="88"/>
    </location>
</feature>
<dbReference type="RefSeq" id="XP_016974884.1">
    <property type="nucleotide sequence ID" value="XM_017119395.1"/>
</dbReference>
<keyword evidence="2" id="KW-0812">Transmembrane</keyword>
<proteinExistence type="predicted"/>
<reference evidence="3" key="3">
    <citation type="submission" date="2025-05" db="UniProtKB">
        <authorList>
            <consortium name="EnsemblMetazoa"/>
        </authorList>
    </citation>
    <scope>IDENTIFICATION</scope>
</reference>
<feature type="compositionally biased region" description="Polar residues" evidence="1">
    <location>
        <begin position="104"/>
        <end position="119"/>
    </location>
</feature>
<organism evidence="5">
    <name type="scientific">Drosophila rhopaloa</name>
    <name type="common">Fruit fly</name>
    <dbReference type="NCBI Taxonomy" id="1041015"/>
    <lineage>
        <taxon>Eukaryota</taxon>
        <taxon>Metazoa</taxon>
        <taxon>Ecdysozoa</taxon>
        <taxon>Arthropoda</taxon>
        <taxon>Hexapoda</taxon>
        <taxon>Insecta</taxon>
        <taxon>Pterygota</taxon>
        <taxon>Neoptera</taxon>
        <taxon>Endopterygota</taxon>
        <taxon>Diptera</taxon>
        <taxon>Brachycera</taxon>
        <taxon>Muscomorpha</taxon>
        <taxon>Ephydroidea</taxon>
        <taxon>Drosophilidae</taxon>
        <taxon>Drosophila</taxon>
        <taxon>Sophophora</taxon>
    </lineage>
</organism>
<accession>A0A6P4EED9</accession>
<keyword evidence="2" id="KW-0472">Membrane</keyword>
<evidence type="ECO:0000256" key="2">
    <source>
        <dbReference type="SAM" id="Phobius"/>
    </source>
</evidence>
<dbReference type="Proteomes" id="UP001652680">
    <property type="component" value="Unassembled WGS sequence"/>
</dbReference>
<dbReference type="EnsemblMetazoa" id="XM_017119395.2">
    <property type="protein sequence ID" value="XP_016974884.1"/>
    <property type="gene ID" value="LOC108041463"/>
</dbReference>
<name>A0A6P4EED9_DRORH</name>
<sequence length="119" mass="13622">MLMNFIYGVLEAISNAIYTTVATVWQIEQAVINLMMSTFLFILGLACHPIMVIPMLLGCYYVLRNFWYRRGKSPRVEHPVDIDGEPRAGLRNMPRTPRLPTYRSFGNLSNPGNDPQMNN</sequence>
<feature type="transmembrane region" description="Helical" evidence="2">
    <location>
        <begin position="39"/>
        <end position="63"/>
    </location>
</feature>
<dbReference type="OrthoDB" id="7843627at2759"/>
<dbReference type="AlphaFoldDB" id="A0A6P4EED9"/>
<reference evidence="4" key="1">
    <citation type="journal article" date="2021" name="Elife">
        <title>Highly contiguous assemblies of 101 drosophilid genomes.</title>
        <authorList>
            <person name="Kim B.Y."/>
            <person name="Wang J.R."/>
            <person name="Miller D.E."/>
            <person name="Barmina O."/>
            <person name="Delaney E."/>
            <person name="Thompson A."/>
            <person name="Comeault A.A."/>
            <person name="Peede D."/>
            <person name="D'Agostino E.R."/>
            <person name="Pelaez J."/>
            <person name="Aguilar J.M."/>
            <person name="Haji D."/>
            <person name="Matsunaga T."/>
            <person name="Armstrong E.E."/>
            <person name="Zych M."/>
            <person name="Ogawa Y."/>
            <person name="Stamenkovic-Radak M."/>
            <person name="Jelic M."/>
            <person name="Veselinovic M.S."/>
            <person name="Tanaskovic M."/>
            <person name="Eric P."/>
            <person name="Gao J.J."/>
            <person name="Katoh T.K."/>
            <person name="Toda M.J."/>
            <person name="Watabe H."/>
            <person name="Watada M."/>
            <person name="Davis J.S."/>
            <person name="Moyle L.C."/>
            <person name="Manoli G."/>
            <person name="Bertolini E."/>
            <person name="Kostal V."/>
            <person name="Hawley R.S."/>
            <person name="Takahashi A."/>
            <person name="Jones C.D."/>
            <person name="Price D.K."/>
            <person name="Whiteman N."/>
            <person name="Kopp A."/>
            <person name="Matute D.R."/>
            <person name="Petrov D.A."/>
        </authorList>
    </citation>
    <scope>NUCLEOTIDE SEQUENCE [LARGE SCALE GENOMIC DNA]</scope>
</reference>
<gene>
    <name evidence="5" type="primary">LOC108041463</name>
    <name evidence="3" type="synonym">108041463</name>
</gene>
<evidence type="ECO:0000256" key="1">
    <source>
        <dbReference type="SAM" id="MobiDB-lite"/>
    </source>
</evidence>
<evidence type="ECO:0000313" key="5">
    <source>
        <dbReference type="RefSeq" id="XP_016974884.1"/>
    </source>
</evidence>
<dbReference type="GeneID" id="108041463"/>
<keyword evidence="2" id="KW-1133">Transmembrane helix</keyword>
<feature type="region of interest" description="Disordered" evidence="1">
    <location>
        <begin position="78"/>
        <end position="119"/>
    </location>
</feature>
<feature type="transmembrane region" description="Helical" evidence="2">
    <location>
        <begin position="5"/>
        <end position="27"/>
    </location>
</feature>
<keyword evidence="4" id="KW-1185">Reference proteome</keyword>
<reference evidence="5" key="2">
    <citation type="submission" date="2025-04" db="UniProtKB">
        <authorList>
            <consortium name="RefSeq"/>
        </authorList>
    </citation>
    <scope>IDENTIFICATION</scope>
</reference>